<keyword evidence="5 7" id="KW-0472">Membrane</keyword>
<feature type="transmembrane region" description="Helical" evidence="7">
    <location>
        <begin position="209"/>
        <end position="228"/>
    </location>
</feature>
<evidence type="ECO:0000313" key="9">
    <source>
        <dbReference type="Proteomes" id="UP000694660"/>
    </source>
</evidence>
<feature type="transmembrane region" description="Helical" evidence="7">
    <location>
        <begin position="80"/>
        <end position="100"/>
    </location>
</feature>
<feature type="transmembrane region" description="Helical" evidence="7">
    <location>
        <begin position="57"/>
        <end position="74"/>
    </location>
</feature>
<evidence type="ECO:0000256" key="6">
    <source>
        <dbReference type="SAM" id="MobiDB-lite"/>
    </source>
</evidence>
<evidence type="ECO:0000256" key="2">
    <source>
        <dbReference type="ARBA" id="ARBA00009773"/>
    </source>
</evidence>
<gene>
    <name evidence="8" type="ORF">I8J34_21400</name>
</gene>
<evidence type="ECO:0000256" key="7">
    <source>
        <dbReference type="SAM" id="Phobius"/>
    </source>
</evidence>
<dbReference type="RefSeq" id="WP_214363676.1">
    <property type="nucleotide sequence ID" value="NZ_JAEKFT010000037.1"/>
</dbReference>
<dbReference type="Proteomes" id="UP000694660">
    <property type="component" value="Unassembled WGS sequence"/>
</dbReference>
<comment type="caution">
    <text evidence="8">The sequence shown here is derived from an EMBL/GenBank/DDBJ whole genome shotgun (WGS) entry which is preliminary data.</text>
</comment>
<evidence type="ECO:0000313" key="8">
    <source>
        <dbReference type="EMBL" id="MBT0963745.1"/>
    </source>
</evidence>
<keyword evidence="9" id="KW-1185">Reference proteome</keyword>
<evidence type="ECO:0000256" key="5">
    <source>
        <dbReference type="ARBA" id="ARBA00023136"/>
    </source>
</evidence>
<dbReference type="InterPro" id="IPR002549">
    <property type="entry name" value="AI-2E-like"/>
</dbReference>
<dbReference type="GO" id="GO:0016020">
    <property type="term" value="C:membrane"/>
    <property type="evidence" value="ECO:0007669"/>
    <property type="project" value="UniProtKB-SubCell"/>
</dbReference>
<dbReference type="Pfam" id="PF01594">
    <property type="entry name" value="AI-2E_transport"/>
    <property type="match status" value="1"/>
</dbReference>
<comment type="subcellular location">
    <subcellularLocation>
        <location evidence="1">Membrane</location>
        <topology evidence="1">Multi-pass membrane protein</topology>
    </subcellularLocation>
</comment>
<feature type="region of interest" description="Disordered" evidence="6">
    <location>
        <begin position="1"/>
        <end position="33"/>
    </location>
</feature>
<keyword evidence="4 7" id="KW-1133">Transmembrane helix</keyword>
<proteinExistence type="inferred from homology"/>
<feature type="transmembrane region" description="Helical" evidence="7">
    <location>
        <begin position="107"/>
        <end position="128"/>
    </location>
</feature>
<dbReference type="EMBL" id="JAEKFT010000037">
    <property type="protein sequence ID" value="MBT0963745.1"/>
    <property type="molecule type" value="Genomic_DNA"/>
</dbReference>
<comment type="similarity">
    <text evidence="2">Belongs to the autoinducer-2 exporter (AI-2E) (TC 2.A.86) family.</text>
</comment>
<reference evidence="9" key="1">
    <citation type="journal article" date="2022" name="ISME J.">
        <title>Genetic and phylogenetic analysis of dissimilatory iodate-reducing bacteria identifies potential niches across the world's oceans.</title>
        <authorList>
            <person name="Reyes-Umana V."/>
            <person name="Henning Z."/>
            <person name="Lee K."/>
            <person name="Barnum T.P."/>
            <person name="Coates J.D."/>
        </authorList>
    </citation>
    <scope>NUCLEOTIDE SEQUENCE [LARGE SCALE GENOMIC DNA]</scope>
    <source>
        <strain evidence="9">IR12</strain>
    </source>
</reference>
<accession>A0A944HAR6</accession>
<dbReference type="AlphaFoldDB" id="A0A944HAR6"/>
<evidence type="ECO:0000256" key="4">
    <source>
        <dbReference type="ARBA" id="ARBA00022989"/>
    </source>
</evidence>
<organism evidence="8 9">
    <name type="scientific">Denitromonas iodatirespirans</name>
    <dbReference type="NCBI Taxonomy" id="2795389"/>
    <lineage>
        <taxon>Bacteria</taxon>
        <taxon>Pseudomonadati</taxon>
        <taxon>Pseudomonadota</taxon>
        <taxon>Betaproteobacteria</taxon>
        <taxon>Rhodocyclales</taxon>
        <taxon>Zoogloeaceae</taxon>
        <taxon>Denitromonas</taxon>
    </lineage>
</organism>
<sequence length="247" mass="26043">MNIAAISDAVCGAPDTPSPEAPDKATTPVSPATARNNVSASGVLPATAIRQLVDARGVSLAILSTVAVVFALSWAQSFVISLLLGILFAYTLNPLVVWFERFRIPRVFSASIVMTGVVGTLLLGSYALQGQVQKILAQLPETTSRFSAGLASMGKGQQENMQNVQAAATEMEKATSQVTGIAPKARATHVVIDPPAFKLNDYLWAGSKGVLGFAGQVIMVVFLVYFLLLSADTFKRKLVGLTAMLST</sequence>
<name>A0A944HAR6_DENI1</name>
<keyword evidence="3 7" id="KW-0812">Transmembrane</keyword>
<protein>
    <submittedName>
        <fullName evidence="8">AI-2E family transporter</fullName>
    </submittedName>
</protein>
<evidence type="ECO:0000256" key="3">
    <source>
        <dbReference type="ARBA" id="ARBA00022692"/>
    </source>
</evidence>
<evidence type="ECO:0000256" key="1">
    <source>
        <dbReference type="ARBA" id="ARBA00004141"/>
    </source>
</evidence>